<dbReference type="InterPro" id="IPR011059">
    <property type="entry name" value="Metal-dep_hydrolase_composite"/>
</dbReference>
<dbReference type="EMBL" id="DWZJ01000100">
    <property type="protein sequence ID" value="HJB14236.1"/>
    <property type="molecule type" value="Genomic_DNA"/>
</dbReference>
<evidence type="ECO:0000256" key="3">
    <source>
        <dbReference type="ARBA" id="ARBA00022801"/>
    </source>
</evidence>
<accession>A0A9D2LKY8</accession>
<proteinExistence type="predicted"/>
<dbReference type="SUPFAM" id="SSF51556">
    <property type="entry name" value="Metallo-dependent hydrolases"/>
    <property type="match status" value="1"/>
</dbReference>
<dbReference type="PANTHER" id="PTHR11271:SF6">
    <property type="entry name" value="GUANINE DEAMINASE"/>
    <property type="match status" value="1"/>
</dbReference>
<dbReference type="Pfam" id="PF01979">
    <property type="entry name" value="Amidohydro_1"/>
    <property type="match status" value="1"/>
</dbReference>
<dbReference type="InterPro" id="IPR032466">
    <property type="entry name" value="Metal_Hydrolase"/>
</dbReference>
<feature type="domain" description="Amidohydrolase-related" evidence="5">
    <location>
        <begin position="61"/>
        <end position="419"/>
    </location>
</feature>
<sequence length="424" mass="46837">MSLTVLKGTILSAPALGQLEAVPGGYLVAEDGIIQGIYPALPEQYAGAPVEDWGDALILQSFADLHLHAPQYPMLGMGMDLPLLDWLNAYAFPTEARFADTGYAREIYRRLARELIENGTTRVCMFSSLHTDATLILMEELEKAGVTGYVGKVNMDRNAAPGVLEETTEASMRETLRWLDASQDFHLVKPMLTPRFTPSCTNELMAFLGRLAAERDLPVQSHLSENQAEMAWVRQLHPDCAQYWETYAKYGLWNGRTVMAHCVWSDARERRAMRDAGVTAVHCADSNQNICSGVAPVRAMLNEGVKVALGSDIAGGDHLQMFDVVAASIRASKARRVLDNWETDFLTVPEGWYLGTSAGAAYFGERPGFAPGNRLHALVLADDQLPQPHPLMPQERLERAVYLRQSGAIRAVWSDGRKVFSAEK</sequence>
<evidence type="ECO:0000259" key="5">
    <source>
        <dbReference type="Pfam" id="PF01979"/>
    </source>
</evidence>
<dbReference type="GO" id="GO:0008892">
    <property type="term" value="F:guanine deaminase activity"/>
    <property type="evidence" value="ECO:0007669"/>
    <property type="project" value="TreeGrafter"/>
</dbReference>
<keyword evidence="2" id="KW-0479">Metal-binding</keyword>
<dbReference type="InterPro" id="IPR006680">
    <property type="entry name" value="Amidohydro-rel"/>
</dbReference>
<reference evidence="6" key="1">
    <citation type="journal article" date="2021" name="PeerJ">
        <title>Extensive microbial diversity within the chicken gut microbiome revealed by metagenomics and culture.</title>
        <authorList>
            <person name="Gilroy R."/>
            <person name="Ravi A."/>
            <person name="Getino M."/>
            <person name="Pursley I."/>
            <person name="Horton D.L."/>
            <person name="Alikhan N.F."/>
            <person name="Baker D."/>
            <person name="Gharbi K."/>
            <person name="Hall N."/>
            <person name="Watson M."/>
            <person name="Adriaenssens E.M."/>
            <person name="Foster-Nyarko E."/>
            <person name="Jarju S."/>
            <person name="Secka A."/>
            <person name="Antonio M."/>
            <person name="Oren A."/>
            <person name="Chaudhuri R.R."/>
            <person name="La Ragione R."/>
            <person name="Hildebrand F."/>
            <person name="Pallen M.J."/>
        </authorList>
    </citation>
    <scope>NUCLEOTIDE SEQUENCE</scope>
    <source>
        <strain evidence="6">ChiBcec18-1249</strain>
    </source>
</reference>
<name>A0A9D2LKY8_9FIRM</name>
<reference evidence="6" key="2">
    <citation type="submission" date="2021-04" db="EMBL/GenBank/DDBJ databases">
        <authorList>
            <person name="Gilroy R."/>
        </authorList>
    </citation>
    <scope>NUCLEOTIDE SEQUENCE</scope>
    <source>
        <strain evidence="6">ChiBcec18-1249</strain>
    </source>
</reference>
<dbReference type="Gene3D" id="2.30.40.10">
    <property type="entry name" value="Urease, subunit C, domain 1"/>
    <property type="match status" value="1"/>
</dbReference>
<dbReference type="GO" id="GO:0046098">
    <property type="term" value="P:guanine metabolic process"/>
    <property type="evidence" value="ECO:0007669"/>
    <property type="project" value="TreeGrafter"/>
</dbReference>
<protein>
    <submittedName>
        <fullName evidence="6">Amidohydrolase family protein</fullName>
    </submittedName>
</protein>
<dbReference type="GO" id="GO:0005829">
    <property type="term" value="C:cytosol"/>
    <property type="evidence" value="ECO:0007669"/>
    <property type="project" value="TreeGrafter"/>
</dbReference>
<dbReference type="Gene3D" id="3.20.20.140">
    <property type="entry name" value="Metal-dependent hydrolases"/>
    <property type="match status" value="1"/>
</dbReference>
<comment type="cofactor">
    <cofactor evidence="1">
        <name>Zn(2+)</name>
        <dbReference type="ChEBI" id="CHEBI:29105"/>
    </cofactor>
</comment>
<dbReference type="AlphaFoldDB" id="A0A9D2LKY8"/>
<evidence type="ECO:0000256" key="4">
    <source>
        <dbReference type="ARBA" id="ARBA00022833"/>
    </source>
</evidence>
<dbReference type="PANTHER" id="PTHR11271">
    <property type="entry name" value="GUANINE DEAMINASE"/>
    <property type="match status" value="1"/>
</dbReference>
<comment type="caution">
    <text evidence="6">The sequence shown here is derived from an EMBL/GenBank/DDBJ whole genome shotgun (WGS) entry which is preliminary data.</text>
</comment>
<evidence type="ECO:0000313" key="7">
    <source>
        <dbReference type="Proteomes" id="UP000823824"/>
    </source>
</evidence>
<evidence type="ECO:0000256" key="2">
    <source>
        <dbReference type="ARBA" id="ARBA00022723"/>
    </source>
</evidence>
<dbReference type="Proteomes" id="UP000823824">
    <property type="component" value="Unassembled WGS sequence"/>
</dbReference>
<organism evidence="6 7">
    <name type="scientific">Candidatus Oscillibacter excrementigallinarum</name>
    <dbReference type="NCBI Taxonomy" id="2838716"/>
    <lineage>
        <taxon>Bacteria</taxon>
        <taxon>Bacillati</taxon>
        <taxon>Bacillota</taxon>
        <taxon>Clostridia</taxon>
        <taxon>Eubacteriales</taxon>
        <taxon>Oscillospiraceae</taxon>
        <taxon>Oscillibacter</taxon>
    </lineage>
</organism>
<gene>
    <name evidence="6" type="ORF">H9787_11085</name>
</gene>
<dbReference type="GO" id="GO:0008270">
    <property type="term" value="F:zinc ion binding"/>
    <property type="evidence" value="ECO:0007669"/>
    <property type="project" value="TreeGrafter"/>
</dbReference>
<keyword evidence="3" id="KW-0378">Hydrolase</keyword>
<dbReference type="InterPro" id="IPR051607">
    <property type="entry name" value="Metallo-dep_hydrolases"/>
</dbReference>
<keyword evidence="4" id="KW-0862">Zinc</keyword>
<evidence type="ECO:0000313" key="6">
    <source>
        <dbReference type="EMBL" id="HJB14236.1"/>
    </source>
</evidence>
<dbReference type="SUPFAM" id="SSF51338">
    <property type="entry name" value="Composite domain of metallo-dependent hydrolases"/>
    <property type="match status" value="1"/>
</dbReference>
<evidence type="ECO:0000256" key="1">
    <source>
        <dbReference type="ARBA" id="ARBA00001947"/>
    </source>
</evidence>